<comment type="similarity">
    <text evidence="2">Belongs to the EamA transporter family.</text>
</comment>
<evidence type="ECO:0000256" key="1">
    <source>
        <dbReference type="ARBA" id="ARBA00004141"/>
    </source>
</evidence>
<name>A0A317FDY1_9PROT</name>
<feature type="transmembrane region" description="Helical" evidence="6">
    <location>
        <begin position="244"/>
        <end position="262"/>
    </location>
</feature>
<dbReference type="InterPro" id="IPR050638">
    <property type="entry name" value="AA-Vitamin_Transporters"/>
</dbReference>
<dbReference type="GO" id="GO:0016020">
    <property type="term" value="C:membrane"/>
    <property type="evidence" value="ECO:0007669"/>
    <property type="project" value="UniProtKB-SubCell"/>
</dbReference>
<organism evidence="8 9">
    <name type="scientific">Falsiroseomonas bella</name>
    <dbReference type="NCBI Taxonomy" id="2184016"/>
    <lineage>
        <taxon>Bacteria</taxon>
        <taxon>Pseudomonadati</taxon>
        <taxon>Pseudomonadota</taxon>
        <taxon>Alphaproteobacteria</taxon>
        <taxon>Acetobacterales</taxon>
        <taxon>Roseomonadaceae</taxon>
        <taxon>Falsiroseomonas</taxon>
    </lineage>
</organism>
<feature type="transmembrane region" description="Helical" evidence="6">
    <location>
        <begin position="127"/>
        <end position="149"/>
    </location>
</feature>
<dbReference type="Proteomes" id="UP000245765">
    <property type="component" value="Unassembled WGS sequence"/>
</dbReference>
<keyword evidence="3 6" id="KW-0812">Transmembrane</keyword>
<dbReference type="OrthoDB" id="184388at2"/>
<evidence type="ECO:0000256" key="2">
    <source>
        <dbReference type="ARBA" id="ARBA00007362"/>
    </source>
</evidence>
<proteinExistence type="inferred from homology"/>
<dbReference type="InterPro" id="IPR037185">
    <property type="entry name" value="EmrE-like"/>
</dbReference>
<dbReference type="AlphaFoldDB" id="A0A317FDY1"/>
<sequence>MKLGLEGISPLVQAGLRSVIAVPLLLLWCRWRGVAVFLRDGSLGPGALSGLLFAAEFWALYEALALTTAARSTVLLYMAPFWAVVGAHLFVPGDKLTARKVAGLTLAFAGLVTAFADRLGAPVDASLLGDLLSLLAGIFWGATIVAIKATRLTRIAPERTLLYQLAASALLLPLGFALRERGVFAPDALVWGALLFQAVGVAFISYAAWFWLVARHKASALAPFLFLTPVFAAVAGALVLGEAITWPLLLSLGLIGAGIWVVNRA</sequence>
<feature type="transmembrane region" description="Helical" evidence="6">
    <location>
        <begin position="43"/>
        <end position="61"/>
    </location>
</feature>
<comment type="caution">
    <text evidence="8">The sequence shown here is derived from an EMBL/GenBank/DDBJ whole genome shotgun (WGS) entry which is preliminary data.</text>
</comment>
<dbReference type="Gene3D" id="1.10.3730.20">
    <property type="match status" value="1"/>
</dbReference>
<dbReference type="PANTHER" id="PTHR32322">
    <property type="entry name" value="INNER MEMBRANE TRANSPORTER"/>
    <property type="match status" value="1"/>
</dbReference>
<feature type="transmembrane region" description="Helical" evidence="6">
    <location>
        <begin position="161"/>
        <end position="178"/>
    </location>
</feature>
<feature type="transmembrane region" description="Helical" evidence="6">
    <location>
        <begin position="12"/>
        <end position="31"/>
    </location>
</feature>
<evidence type="ECO:0000256" key="4">
    <source>
        <dbReference type="ARBA" id="ARBA00022989"/>
    </source>
</evidence>
<keyword evidence="4 6" id="KW-1133">Transmembrane helix</keyword>
<dbReference type="EMBL" id="QGNA01000004">
    <property type="protein sequence ID" value="PWS35766.1"/>
    <property type="molecule type" value="Genomic_DNA"/>
</dbReference>
<evidence type="ECO:0000259" key="7">
    <source>
        <dbReference type="Pfam" id="PF00892"/>
    </source>
</evidence>
<feature type="domain" description="EamA" evidence="7">
    <location>
        <begin position="128"/>
        <end position="263"/>
    </location>
</feature>
<protein>
    <submittedName>
        <fullName evidence="8">EamA family transporter</fullName>
    </submittedName>
</protein>
<feature type="transmembrane region" description="Helical" evidence="6">
    <location>
        <begin position="220"/>
        <end position="238"/>
    </location>
</feature>
<dbReference type="InterPro" id="IPR000620">
    <property type="entry name" value="EamA_dom"/>
</dbReference>
<keyword evidence="9" id="KW-1185">Reference proteome</keyword>
<dbReference type="PANTHER" id="PTHR32322:SF2">
    <property type="entry name" value="EAMA DOMAIN-CONTAINING PROTEIN"/>
    <property type="match status" value="1"/>
</dbReference>
<evidence type="ECO:0000313" key="9">
    <source>
        <dbReference type="Proteomes" id="UP000245765"/>
    </source>
</evidence>
<dbReference type="SUPFAM" id="SSF103481">
    <property type="entry name" value="Multidrug resistance efflux transporter EmrE"/>
    <property type="match status" value="2"/>
</dbReference>
<feature type="transmembrane region" description="Helical" evidence="6">
    <location>
        <begin position="73"/>
        <end position="91"/>
    </location>
</feature>
<evidence type="ECO:0000313" key="8">
    <source>
        <dbReference type="EMBL" id="PWS35766.1"/>
    </source>
</evidence>
<comment type="subcellular location">
    <subcellularLocation>
        <location evidence="1">Membrane</location>
        <topology evidence="1">Multi-pass membrane protein</topology>
    </subcellularLocation>
</comment>
<evidence type="ECO:0000256" key="3">
    <source>
        <dbReference type="ARBA" id="ARBA00022692"/>
    </source>
</evidence>
<keyword evidence="5 6" id="KW-0472">Membrane</keyword>
<feature type="transmembrane region" description="Helical" evidence="6">
    <location>
        <begin position="190"/>
        <end position="213"/>
    </location>
</feature>
<reference evidence="9" key="1">
    <citation type="submission" date="2018-05" db="EMBL/GenBank/DDBJ databases">
        <authorList>
            <person name="Du Z."/>
            <person name="Wang X."/>
        </authorList>
    </citation>
    <scope>NUCLEOTIDE SEQUENCE [LARGE SCALE GENOMIC DNA]</scope>
    <source>
        <strain evidence="9">CQN31</strain>
    </source>
</reference>
<feature type="domain" description="EamA" evidence="7">
    <location>
        <begin position="1"/>
        <end position="113"/>
    </location>
</feature>
<evidence type="ECO:0000256" key="5">
    <source>
        <dbReference type="ARBA" id="ARBA00023136"/>
    </source>
</evidence>
<accession>A0A317FDY1</accession>
<dbReference type="Pfam" id="PF00892">
    <property type="entry name" value="EamA"/>
    <property type="match status" value="2"/>
</dbReference>
<gene>
    <name evidence="8" type="ORF">DFH01_19500</name>
</gene>
<evidence type="ECO:0000256" key="6">
    <source>
        <dbReference type="SAM" id="Phobius"/>
    </source>
</evidence>